<evidence type="ECO:0000256" key="4">
    <source>
        <dbReference type="ARBA" id="ARBA00022963"/>
    </source>
</evidence>
<feature type="compositionally biased region" description="Basic and acidic residues" evidence="6">
    <location>
        <begin position="656"/>
        <end position="666"/>
    </location>
</feature>
<evidence type="ECO:0000256" key="2">
    <source>
        <dbReference type="ARBA" id="ARBA00022737"/>
    </source>
</evidence>
<keyword evidence="3" id="KW-0378">Hydrolase</keyword>
<feature type="compositionally biased region" description="Basic and acidic residues" evidence="6">
    <location>
        <begin position="544"/>
        <end position="553"/>
    </location>
</feature>
<dbReference type="Pfam" id="PF13091">
    <property type="entry name" value="PLDc_2"/>
    <property type="match status" value="1"/>
</dbReference>
<feature type="compositionally biased region" description="Basic and acidic residues" evidence="6">
    <location>
        <begin position="681"/>
        <end position="705"/>
    </location>
</feature>
<feature type="compositionally biased region" description="Basic and acidic residues" evidence="6">
    <location>
        <begin position="719"/>
        <end position="729"/>
    </location>
</feature>
<dbReference type="SMART" id="SM00155">
    <property type="entry name" value="PLDc"/>
    <property type="match status" value="2"/>
</dbReference>
<reference evidence="8" key="2">
    <citation type="submission" date="2020-05" db="EMBL/GenBank/DDBJ databases">
        <authorList>
            <person name="Kim H.-S."/>
            <person name="Proctor R.H."/>
            <person name="Brown D.W."/>
        </authorList>
    </citation>
    <scope>NUCLEOTIDE SEQUENCE</scope>
    <source>
        <strain evidence="8">NRRL 22465</strain>
    </source>
</reference>
<feature type="domain" description="PLD phosphodiesterase" evidence="7">
    <location>
        <begin position="201"/>
        <end position="229"/>
    </location>
</feature>
<evidence type="ECO:0000313" key="8">
    <source>
        <dbReference type="EMBL" id="KAF4979874.1"/>
    </source>
</evidence>
<dbReference type="GO" id="GO:0009395">
    <property type="term" value="P:phospholipid catabolic process"/>
    <property type="evidence" value="ECO:0007669"/>
    <property type="project" value="TreeGrafter"/>
</dbReference>
<accession>A0A8H4UNG0</accession>
<gene>
    <name evidence="8" type="ORF">FZEAL_4008</name>
</gene>
<feature type="compositionally biased region" description="Basic and acidic residues" evidence="6">
    <location>
        <begin position="566"/>
        <end position="649"/>
    </location>
</feature>
<reference evidence="8" key="1">
    <citation type="journal article" date="2020" name="BMC Genomics">
        <title>Correction to: Identification and distribution of gene clusters required for synthesis of sphingolipid metabolism inhibitors in diverse species of the filamentous fungus Fusarium.</title>
        <authorList>
            <person name="Kim H.S."/>
            <person name="Lohmar J.M."/>
            <person name="Busman M."/>
            <person name="Brown D.W."/>
            <person name="Naumann T.A."/>
            <person name="Divon H.H."/>
            <person name="Lysoe E."/>
            <person name="Uhlig S."/>
            <person name="Proctor R.H."/>
        </authorList>
    </citation>
    <scope>NUCLEOTIDE SEQUENCE</scope>
    <source>
        <strain evidence="8">NRRL 22465</strain>
    </source>
</reference>
<dbReference type="CDD" id="cd09138">
    <property type="entry name" value="PLDc_vPLD1_2_yPLD_like_1"/>
    <property type="match status" value="1"/>
</dbReference>
<dbReference type="EMBL" id="JABEYC010000271">
    <property type="protein sequence ID" value="KAF4979874.1"/>
    <property type="molecule type" value="Genomic_DNA"/>
</dbReference>
<name>A0A8H4UNG0_9HYPO</name>
<organism evidence="8 9">
    <name type="scientific">Fusarium zealandicum</name>
    <dbReference type="NCBI Taxonomy" id="1053134"/>
    <lineage>
        <taxon>Eukaryota</taxon>
        <taxon>Fungi</taxon>
        <taxon>Dikarya</taxon>
        <taxon>Ascomycota</taxon>
        <taxon>Pezizomycotina</taxon>
        <taxon>Sordariomycetes</taxon>
        <taxon>Hypocreomycetidae</taxon>
        <taxon>Hypocreales</taxon>
        <taxon>Nectriaceae</taxon>
        <taxon>Fusarium</taxon>
        <taxon>Fusarium staphyleae species complex</taxon>
    </lineage>
</organism>
<evidence type="ECO:0000256" key="6">
    <source>
        <dbReference type="SAM" id="MobiDB-lite"/>
    </source>
</evidence>
<dbReference type="InterPro" id="IPR001736">
    <property type="entry name" value="PLipase_D/transphosphatidylase"/>
</dbReference>
<dbReference type="Gene3D" id="3.30.870.10">
    <property type="entry name" value="Endonuclease Chain A"/>
    <property type="match status" value="2"/>
</dbReference>
<evidence type="ECO:0000259" key="7">
    <source>
        <dbReference type="PROSITE" id="PS50035"/>
    </source>
</evidence>
<dbReference type="PANTHER" id="PTHR18896">
    <property type="entry name" value="PHOSPHOLIPASE D"/>
    <property type="match status" value="1"/>
</dbReference>
<dbReference type="OrthoDB" id="14911at2759"/>
<keyword evidence="2" id="KW-0677">Repeat</keyword>
<feature type="region of interest" description="Disordered" evidence="6">
    <location>
        <begin position="521"/>
        <end position="769"/>
    </location>
</feature>
<keyword evidence="9" id="KW-1185">Reference proteome</keyword>
<sequence>MDFFKQVSSGLGQHVEAAFGGKEDRHSHSHGDDCQHLHGEHADNRYHSFAPESRGNVKWYVDGASYFWAVSEAISQARESLFVLDWWLSPELYLRRPPAKNEQYRLDRMLKAAAERGVKVYIIVYKEVEAALTLNSSHTRTALEALHPNIRVFRHPDHLPTGYDLTKELGKSFAALTNMDLAKASGDALKAVYGTADGMVLYWAHHEKLLVIDNGRLAFMGGLDMCFGRWDTSSHPIADAHPGNLDAIIFPGQDYNNARVYDFADVQDFNNNKLDRTKSSRMGWSDVALSMNGPITTDLVDHFVDRWNFIFKEKYAKKNPGKYHMLEAPPQNFPDQRGRHSEANDDYLGGLSEHFSRGMNKLMSFGDDEEPRHGDRGHRSDGDMPRIQLTRSCAEWSSGHTFFITATDDKQRPVKNKIGAAIVERVVRAFQEGEPFHVWVLMPAVPAFAGDLQADEALGTRAIMEFQYNSISRGGYSIIEKIRQAGIRDPGRYIGFYNLRNFDRINTSQTMADVEARAGVSYEEARRERDQALGGYAQSTYGGRTEHNEDRGGYSDSRQGGGYSDTRQRGGYQDERYGGSSERDEYRGGHSDARYDDRQRGDDHRGGYSDSRHGARREGDDHRGGYQEEHYYGRSEGGEIRHPYADPRFDGGPQRQEARYGDRPQEDQYQGGYSNQSYGSRPEREEYGGGHSDARFDSRPQRHEYQGGYSDPSYQGGHGDSRYDNRPQRQEYQGGYSQEAHSESRYDSRPPRQEQQGGYSNPSSGGRTDRYERYQQEASKVADNTIDTISACYMDQGPSVANLRWEGNPEDEISSFVTEELYIHSKLLIADDRLVICGSANLNDRSQLGSHDSEIAVVIEDPTPVESYMDGRPYTASRFAASLRRYIFRKHLGLIPDQRWDEPNKNWTPVDRDPNQYDWGSPADLLVRDPLHPNFQELWASTARVNTETFSRAFHPVPNDHVRTWKDYDEFFARHFIIPGKKDEDPKAEAKKGKVEYGHVVREEFPGGVQEVKQWLSRIRGTLVEMPLDFLVDVDDIAKEGLSLNSLTSELYT</sequence>
<dbReference type="InterPro" id="IPR025202">
    <property type="entry name" value="PLD-like_dom"/>
</dbReference>
<protein>
    <recommendedName>
        <fullName evidence="1">phospholipase D</fullName>
        <ecNumber evidence="1">3.1.4.4</ecNumber>
    </recommendedName>
</protein>
<evidence type="ECO:0000256" key="5">
    <source>
        <dbReference type="ARBA" id="ARBA00023098"/>
    </source>
</evidence>
<dbReference type="EC" id="3.1.4.4" evidence="1"/>
<comment type="caution">
    <text evidence="8">The sequence shown here is derived from an EMBL/GenBank/DDBJ whole genome shotgun (WGS) entry which is preliminary data.</text>
</comment>
<evidence type="ECO:0000313" key="9">
    <source>
        <dbReference type="Proteomes" id="UP000635477"/>
    </source>
</evidence>
<evidence type="ECO:0000256" key="1">
    <source>
        <dbReference type="ARBA" id="ARBA00012027"/>
    </source>
</evidence>
<dbReference type="PANTHER" id="PTHR18896:SF186">
    <property type="entry name" value="PHOSPHOLIPASE D"/>
    <property type="match status" value="1"/>
</dbReference>
<keyword evidence="4" id="KW-0442">Lipid degradation</keyword>
<dbReference type="GO" id="GO:0004630">
    <property type="term" value="F:phospholipase D activity"/>
    <property type="evidence" value="ECO:0007669"/>
    <property type="project" value="UniProtKB-EC"/>
</dbReference>
<evidence type="ECO:0000256" key="3">
    <source>
        <dbReference type="ARBA" id="ARBA00022801"/>
    </source>
</evidence>
<feature type="compositionally biased region" description="Basic and acidic residues" evidence="6">
    <location>
        <begin position="740"/>
        <end position="752"/>
    </location>
</feature>
<proteinExistence type="predicted"/>
<dbReference type="SUPFAM" id="SSF56024">
    <property type="entry name" value="Phospholipase D/nuclease"/>
    <property type="match status" value="2"/>
</dbReference>
<feature type="region of interest" description="Disordered" evidence="6">
    <location>
        <begin position="364"/>
        <end position="385"/>
    </location>
</feature>
<feature type="domain" description="PLD phosphodiesterase" evidence="7">
    <location>
        <begin position="819"/>
        <end position="846"/>
    </location>
</feature>
<dbReference type="InterPro" id="IPR015679">
    <property type="entry name" value="PLipase_D_fam"/>
</dbReference>
<feature type="compositionally biased region" description="Polar residues" evidence="6">
    <location>
        <begin position="667"/>
        <end position="679"/>
    </location>
</feature>
<dbReference type="FunFam" id="3.30.870.10:FF:000032">
    <property type="entry name" value="Phospholipase"/>
    <property type="match status" value="1"/>
</dbReference>
<feature type="compositionally biased region" description="Basic and acidic residues" evidence="6">
    <location>
        <begin position="370"/>
        <end position="384"/>
    </location>
</feature>
<dbReference type="AlphaFoldDB" id="A0A8H4UNG0"/>
<dbReference type="PROSITE" id="PS50035">
    <property type="entry name" value="PLD"/>
    <property type="match status" value="2"/>
</dbReference>
<keyword evidence="5" id="KW-0443">Lipid metabolism</keyword>
<dbReference type="Proteomes" id="UP000635477">
    <property type="component" value="Unassembled WGS sequence"/>
</dbReference>
<feature type="compositionally biased region" description="Polar residues" evidence="6">
    <location>
        <begin position="753"/>
        <end position="766"/>
    </location>
</feature>